<keyword evidence="1" id="KW-0472">Membrane</keyword>
<name>A0ABU2F318_HALAR</name>
<protein>
    <submittedName>
        <fullName evidence="2">Uncharacterized protein</fullName>
    </submittedName>
</protein>
<feature type="transmembrane region" description="Helical" evidence="1">
    <location>
        <begin position="219"/>
        <end position="238"/>
    </location>
</feature>
<keyword evidence="1" id="KW-0812">Transmembrane</keyword>
<organism evidence="2 3">
    <name type="scientific">Haloarcula argentinensis</name>
    <dbReference type="NCBI Taxonomy" id="43776"/>
    <lineage>
        <taxon>Archaea</taxon>
        <taxon>Methanobacteriati</taxon>
        <taxon>Methanobacteriota</taxon>
        <taxon>Stenosarchaea group</taxon>
        <taxon>Halobacteria</taxon>
        <taxon>Halobacteriales</taxon>
        <taxon>Haloarculaceae</taxon>
        <taxon>Haloarcula</taxon>
    </lineage>
</organism>
<feature type="transmembrane region" description="Helical" evidence="1">
    <location>
        <begin position="42"/>
        <end position="63"/>
    </location>
</feature>
<feature type="transmembrane region" description="Helical" evidence="1">
    <location>
        <begin position="75"/>
        <end position="94"/>
    </location>
</feature>
<feature type="transmembrane region" description="Helical" evidence="1">
    <location>
        <begin position="123"/>
        <end position="146"/>
    </location>
</feature>
<proteinExistence type="predicted"/>
<dbReference type="RefSeq" id="WP_152423040.1">
    <property type="nucleotide sequence ID" value="NZ_BAABDY010000004.1"/>
</dbReference>
<keyword evidence="3" id="KW-1185">Reference proteome</keyword>
<reference evidence="2 3" key="1">
    <citation type="submission" date="2022-06" db="EMBL/GenBank/DDBJ databases">
        <title>Haloarcula sp. a new haloarchaeum isolate from saline soil.</title>
        <authorList>
            <person name="Strakova D."/>
            <person name="Galisteo C."/>
            <person name="Sanchez-Porro C."/>
            <person name="Ventosa A."/>
        </authorList>
    </citation>
    <scope>NUCLEOTIDE SEQUENCE [LARGE SCALE GENOMIC DNA]</scope>
    <source>
        <strain evidence="2 3">JCM 15760</strain>
    </source>
</reference>
<evidence type="ECO:0000313" key="2">
    <source>
        <dbReference type="EMBL" id="MDS0254944.1"/>
    </source>
</evidence>
<feature type="transmembrane region" description="Helical" evidence="1">
    <location>
        <begin position="258"/>
        <end position="279"/>
    </location>
</feature>
<evidence type="ECO:0000313" key="3">
    <source>
        <dbReference type="Proteomes" id="UP001248536"/>
    </source>
</evidence>
<dbReference type="EMBL" id="JAMQCP010000002">
    <property type="protein sequence ID" value="MDS0254944.1"/>
    <property type="molecule type" value="Genomic_DNA"/>
</dbReference>
<sequence length="362" mass="40205">MTHGNNSVQQPHAGRSPIARLVGRLTADGDASNRTPTTWGPLAWFAVAVIAVELVGLQGYRLLTGQVLTFVQNPLWLIRPLVLLGAALGTESLYRRYDRALTRSNIGDRVEKPERFDRLVPDWLVWLLVGLGIGFTLVNAVAILTIQQLYAAGGATRVFRFLVVTPFGYVPILATFLATYVAVEVMLPRRIAAVDIELDYLDPEQLGGMRPIGELVKLAYYYLMVGLVAYAIATYGPHILSGALGYSALDAPGLAVNIAFTAVWILSVGIMAYGIYVLHQHMARQKRERLYDLDRQAREQVDAPWDIQSFDALNPPSEYRRYRKQVEFVTGTKEYPATFTMWTQLVVGVMLPKAIQLLLAAV</sequence>
<keyword evidence="1" id="KW-1133">Transmembrane helix</keyword>
<dbReference type="Proteomes" id="UP001248536">
    <property type="component" value="Unassembled WGS sequence"/>
</dbReference>
<evidence type="ECO:0000256" key="1">
    <source>
        <dbReference type="SAM" id="Phobius"/>
    </source>
</evidence>
<comment type="caution">
    <text evidence="2">The sequence shown here is derived from an EMBL/GenBank/DDBJ whole genome shotgun (WGS) entry which is preliminary data.</text>
</comment>
<gene>
    <name evidence="2" type="ORF">NC662_14610</name>
</gene>
<accession>A0ABU2F318</accession>
<feature type="transmembrane region" description="Helical" evidence="1">
    <location>
        <begin position="158"/>
        <end position="183"/>
    </location>
</feature>